<accession>A0AAW1SV98</accession>
<dbReference type="Gene3D" id="1.25.40.860">
    <property type="match status" value="1"/>
</dbReference>
<feature type="compositionally biased region" description="Low complexity" evidence="2">
    <location>
        <begin position="553"/>
        <end position="580"/>
    </location>
</feature>
<feature type="compositionally biased region" description="Basic and acidic residues" evidence="2">
    <location>
        <begin position="503"/>
        <end position="552"/>
    </location>
</feature>
<evidence type="ECO:0000313" key="4">
    <source>
        <dbReference type="EMBL" id="KAK9860444.1"/>
    </source>
</evidence>
<dbReference type="GO" id="GO:0071540">
    <property type="term" value="C:eukaryotic translation initiation factor 3 complex, eIF3e"/>
    <property type="evidence" value="ECO:0007669"/>
    <property type="project" value="TreeGrafter"/>
</dbReference>
<dbReference type="PANTHER" id="PTHR14005">
    <property type="entry name" value="EUKARYOTIC TRANSLATION INITIATION FACTOR 3, THETA SUBUNIT"/>
    <property type="match status" value="1"/>
</dbReference>
<feature type="compositionally biased region" description="Basic and acidic residues" evidence="2">
    <location>
        <begin position="721"/>
        <end position="738"/>
    </location>
</feature>
<feature type="coiled-coil region" evidence="1">
    <location>
        <begin position="270"/>
        <end position="395"/>
    </location>
</feature>
<evidence type="ECO:0000313" key="5">
    <source>
        <dbReference type="Proteomes" id="UP001485043"/>
    </source>
</evidence>
<organism evidence="4 5">
    <name type="scientific">Apatococcus fuscideae</name>
    <dbReference type="NCBI Taxonomy" id="2026836"/>
    <lineage>
        <taxon>Eukaryota</taxon>
        <taxon>Viridiplantae</taxon>
        <taxon>Chlorophyta</taxon>
        <taxon>core chlorophytes</taxon>
        <taxon>Trebouxiophyceae</taxon>
        <taxon>Chlorellales</taxon>
        <taxon>Chlorellaceae</taxon>
        <taxon>Apatococcus</taxon>
    </lineage>
</organism>
<dbReference type="PANTHER" id="PTHR14005:SF0">
    <property type="entry name" value="EUKARYOTIC TRANSLATION INITIATION FACTOR 3 SUBUNIT A"/>
    <property type="match status" value="1"/>
</dbReference>
<dbReference type="AlphaFoldDB" id="A0AAW1SV98"/>
<name>A0AAW1SV98_9CHLO</name>
<dbReference type="Proteomes" id="UP001485043">
    <property type="component" value="Unassembled WGS sequence"/>
</dbReference>
<dbReference type="InterPro" id="IPR027512">
    <property type="entry name" value="EIF3A"/>
</dbReference>
<dbReference type="EMBL" id="JALJOV010000835">
    <property type="protein sequence ID" value="KAK9860444.1"/>
    <property type="molecule type" value="Genomic_DNA"/>
</dbReference>
<proteinExistence type="predicted"/>
<dbReference type="PROSITE" id="PS50250">
    <property type="entry name" value="PCI"/>
    <property type="match status" value="1"/>
</dbReference>
<evidence type="ECO:0000256" key="1">
    <source>
        <dbReference type="SAM" id="Coils"/>
    </source>
</evidence>
<dbReference type="GO" id="GO:0043614">
    <property type="term" value="C:multi-eIF complex"/>
    <property type="evidence" value="ECO:0007669"/>
    <property type="project" value="TreeGrafter"/>
</dbReference>
<dbReference type="GO" id="GO:0071541">
    <property type="term" value="C:eukaryotic translation initiation factor 3 complex, eIF3m"/>
    <property type="evidence" value="ECO:0007669"/>
    <property type="project" value="TreeGrafter"/>
</dbReference>
<dbReference type="SMART" id="SM00088">
    <property type="entry name" value="PINT"/>
    <property type="match status" value="1"/>
</dbReference>
<dbReference type="GO" id="GO:0003743">
    <property type="term" value="F:translation initiation factor activity"/>
    <property type="evidence" value="ECO:0007669"/>
    <property type="project" value="TreeGrafter"/>
</dbReference>
<dbReference type="GO" id="GO:0002188">
    <property type="term" value="P:translation reinitiation"/>
    <property type="evidence" value="ECO:0007669"/>
    <property type="project" value="TreeGrafter"/>
</dbReference>
<gene>
    <name evidence="4" type="ORF">WJX84_003277</name>
</gene>
<sequence>TLAKGYNRNLTQQDVQMMACSTLLAALAIRPYDASAVGLSEEAQAQDADRRLRMATILGFTVDAKRDIRSALSRAALVSELGAKGVLNLVPAEIKRIHTLLESDFNPLQLCHQLAPLLEQLEGLSKPLSPASPVQESNLGQYAKPIQQVAVLRLLQQLAQAYSSMRVSALANMVPFMPFNEVELLIVDAVKAGFLQVRIDHRSGTVNFGKLQLESDKIRDHIALFAQSLSKSVGLMFPSVKPGYEERKVKVFKEAIASSERENKRALARKVIIERRKEEQERILLEAEREQEEQRLIQARVTEEAEFKRRQQEQLRREEERIRRELEEAEYEEARQLMEASKKKGKNLPKGAKEREKMTKAELMQEALAEQVKERQEQERKLAKLIKQMDHLERAKRQEEGPLLEAAYAAQLEQDKVDHAEQQAETACKHKAAWESDIQIKQRLQRMVPDKESFQSLIVSRREEEFEQLRRERQEQIEEKKALKREEREMARRHEFVRRCRIAVEEKRQKEEEDRAREEEEQRIREEAERQRKLDEQAQRQAQRLREIEERQAAGSRADAAKAAPVLAEPAPARAAAPSAGGSYVPRHLRGRQEPPSAAPAAAAASANGFPDAQDGPRAPPRTAAEPDRWMRKAAVDPSPADPPKPMRPEAELAGGTEPSASAAAVPEARPAAPEKDVWRPGGARREAAAPPPGARGEPPAKYQPRRGGEAPGAFGSMRRGAPDERPGAFQPRREELHINCIEKSQTENAKFREERDNARASYCLILPPYPNAALGNPKVGC</sequence>
<keyword evidence="5" id="KW-1185">Reference proteome</keyword>
<dbReference type="GO" id="GO:0003729">
    <property type="term" value="F:mRNA binding"/>
    <property type="evidence" value="ECO:0007669"/>
    <property type="project" value="TreeGrafter"/>
</dbReference>
<dbReference type="Pfam" id="PF01399">
    <property type="entry name" value="PCI"/>
    <property type="match status" value="1"/>
</dbReference>
<protein>
    <recommendedName>
        <fullName evidence="3">PCI domain-containing protein</fullName>
    </recommendedName>
</protein>
<comment type="caution">
    <text evidence="4">The sequence shown here is derived from an EMBL/GenBank/DDBJ whole genome shotgun (WGS) entry which is preliminary data.</text>
</comment>
<feature type="region of interest" description="Disordered" evidence="2">
    <location>
        <begin position="503"/>
        <end position="740"/>
    </location>
</feature>
<feature type="compositionally biased region" description="Low complexity" evidence="2">
    <location>
        <begin position="595"/>
        <end position="607"/>
    </location>
</feature>
<feature type="domain" description="PCI" evidence="3">
    <location>
        <begin position="15"/>
        <end position="213"/>
    </location>
</feature>
<dbReference type="InterPro" id="IPR000717">
    <property type="entry name" value="PCI_dom"/>
</dbReference>
<feature type="compositionally biased region" description="Basic and acidic residues" evidence="2">
    <location>
        <begin position="625"/>
        <end position="635"/>
    </location>
</feature>
<evidence type="ECO:0000256" key="2">
    <source>
        <dbReference type="SAM" id="MobiDB-lite"/>
    </source>
</evidence>
<feature type="compositionally biased region" description="Low complexity" evidence="2">
    <location>
        <begin position="658"/>
        <end position="672"/>
    </location>
</feature>
<feature type="compositionally biased region" description="Basic and acidic residues" evidence="2">
    <location>
        <begin position="673"/>
        <end position="688"/>
    </location>
</feature>
<evidence type="ECO:0000259" key="3">
    <source>
        <dbReference type="PROSITE" id="PS50250"/>
    </source>
</evidence>
<keyword evidence="1" id="KW-0175">Coiled coil</keyword>
<feature type="non-terminal residue" evidence="4">
    <location>
        <position position="1"/>
    </location>
</feature>
<reference evidence="4 5" key="1">
    <citation type="journal article" date="2024" name="Nat. Commun.">
        <title>Phylogenomics reveals the evolutionary origins of lichenization in chlorophyte algae.</title>
        <authorList>
            <person name="Puginier C."/>
            <person name="Libourel C."/>
            <person name="Otte J."/>
            <person name="Skaloud P."/>
            <person name="Haon M."/>
            <person name="Grisel S."/>
            <person name="Petersen M."/>
            <person name="Berrin J.G."/>
            <person name="Delaux P.M."/>
            <person name="Dal Grande F."/>
            <person name="Keller J."/>
        </authorList>
    </citation>
    <scope>NUCLEOTIDE SEQUENCE [LARGE SCALE GENOMIC DNA]</scope>
    <source>
        <strain evidence="4 5">SAG 2523</strain>
    </source>
</reference>
<dbReference type="GO" id="GO:0001732">
    <property type="term" value="P:formation of cytoplasmic translation initiation complex"/>
    <property type="evidence" value="ECO:0007669"/>
    <property type="project" value="TreeGrafter"/>
</dbReference>